<sequence length="87" mass="9970">MMSGHTYSKALRAYFLTFIVLYGKLLENALQELNEETKCIIRYSIHELIATNNRSIEDLKGNIHIKQLLDIVEKAAENGIFSRTAQL</sequence>
<evidence type="ECO:0000313" key="3">
    <source>
        <dbReference type="Proteomes" id="UP000499080"/>
    </source>
</evidence>
<dbReference type="Proteomes" id="UP000499080">
    <property type="component" value="Unassembled WGS sequence"/>
</dbReference>
<keyword evidence="3" id="KW-1185">Reference proteome</keyword>
<evidence type="ECO:0000313" key="1">
    <source>
        <dbReference type="EMBL" id="GBN47112.1"/>
    </source>
</evidence>
<reference evidence="1 3" key="1">
    <citation type="journal article" date="2019" name="Sci. Rep.">
        <title>Orb-weaving spider Araneus ventricosus genome elucidates the spidroin gene catalogue.</title>
        <authorList>
            <person name="Kono N."/>
            <person name="Nakamura H."/>
            <person name="Ohtoshi R."/>
            <person name="Moran D.A.P."/>
            <person name="Shinohara A."/>
            <person name="Yoshida Y."/>
            <person name="Fujiwara M."/>
            <person name="Mori M."/>
            <person name="Tomita M."/>
            <person name="Arakawa K."/>
        </authorList>
    </citation>
    <scope>NUCLEOTIDE SEQUENCE [LARGE SCALE GENOMIC DNA]</scope>
</reference>
<dbReference type="EMBL" id="BGPR01131583">
    <property type="protein sequence ID" value="GBN47124.1"/>
    <property type="molecule type" value="Genomic_DNA"/>
</dbReference>
<accession>A0A4Y2P7S3</accession>
<gene>
    <name evidence="1" type="ORF">AVEN_141543_1</name>
    <name evidence="2" type="ORF">AVEN_204478_1</name>
</gene>
<protein>
    <submittedName>
        <fullName evidence="1">Uncharacterized protein</fullName>
    </submittedName>
</protein>
<dbReference type="EMBL" id="BGPR01131580">
    <property type="protein sequence ID" value="GBN47112.1"/>
    <property type="molecule type" value="Genomic_DNA"/>
</dbReference>
<comment type="caution">
    <text evidence="1">The sequence shown here is derived from an EMBL/GenBank/DDBJ whole genome shotgun (WGS) entry which is preliminary data.</text>
</comment>
<proteinExistence type="predicted"/>
<name>A0A4Y2P7S3_ARAVE</name>
<dbReference type="AlphaFoldDB" id="A0A4Y2P7S3"/>
<organism evidence="1 3">
    <name type="scientific">Araneus ventricosus</name>
    <name type="common">Orbweaver spider</name>
    <name type="synonym">Epeira ventricosa</name>
    <dbReference type="NCBI Taxonomy" id="182803"/>
    <lineage>
        <taxon>Eukaryota</taxon>
        <taxon>Metazoa</taxon>
        <taxon>Ecdysozoa</taxon>
        <taxon>Arthropoda</taxon>
        <taxon>Chelicerata</taxon>
        <taxon>Arachnida</taxon>
        <taxon>Araneae</taxon>
        <taxon>Araneomorphae</taxon>
        <taxon>Entelegynae</taxon>
        <taxon>Araneoidea</taxon>
        <taxon>Araneidae</taxon>
        <taxon>Araneus</taxon>
    </lineage>
</organism>
<evidence type="ECO:0000313" key="2">
    <source>
        <dbReference type="EMBL" id="GBN47124.1"/>
    </source>
</evidence>